<dbReference type="STRING" id="1121302.SAMN02745163_01375"/>
<sequence length="699" mass="79732">MGTGYLLIQLSTAQQALPVTNARLVVTDTSTDEIVFESKSGVDQSGRSPIVKLWAPDIELSLEPMPKDKIPYARYNVSVQADGFNDVQIVGVNIFDETTSIQNISLNERTPDEVQAFFNPSEEKIVIPPHQLLLDVNRDQKTGVIVQPFVLREVYIPEYITVHLGPPTSSAQNVTVRFVDYIKNVASSEIYPTWPEQSLRANIYAQITFALNRVYTEWYRSKGYSFQITNSTAYDQYFVNGRNIFENISKIVDTMFTEYFSIVNSTAPYFTQYCNGTTVKCPGLSQWGTVDLANAGKSAFEILQYYYGNDKILKTATIVAGMVESYPGTAVRLYDINSNVTIVQQQLNRISRNYPAIPKVNPVDGIFGRQTEASVKTFQRVFNLVQDGIVGRATWYKLSAIYTAVKNLAELDQEVEEKAFIGDVLETLYDGRYPSEVLMYGSKGSKVKEFQVYLREVGNAYGLKYNPTNGVFDEKTIDALLEFEKEFNLEPKEIVDEKVWNALYEAYQDLTKLYTVEDLTKYPGYVLRKGMSNKDVKRLQSMIMKIAQAYKQIPEINVDGNYDGRTQNVVLIFQKNFRLAQTGRVDINTWRNIVFVYLNLNSGRDINTSDILLPFPFELRLGDNNGYVGVLKEYMNVLAKNNYNINILPIDNIFDKATEINVRRLQKIFALRKTGIVNRETWEKIASTYNDLFTGRWVR</sequence>
<feature type="domain" description="Peptidoglycan binding-like" evidence="1">
    <location>
        <begin position="638"/>
        <end position="685"/>
    </location>
</feature>
<feature type="domain" description="Peptidoglycan binding-like" evidence="1">
    <location>
        <begin position="533"/>
        <end position="591"/>
    </location>
</feature>
<keyword evidence="3" id="KW-1185">Reference proteome</keyword>
<dbReference type="GO" id="GO:0016787">
    <property type="term" value="F:hydrolase activity"/>
    <property type="evidence" value="ECO:0007669"/>
    <property type="project" value="UniProtKB-KW"/>
</dbReference>
<name>A0A1M6GSK9_9CLOT</name>
<dbReference type="Proteomes" id="UP000184310">
    <property type="component" value="Unassembled WGS sequence"/>
</dbReference>
<dbReference type="AlphaFoldDB" id="A0A1M6GSK9"/>
<organism evidence="2 3">
    <name type="scientific">Clostridium cavendishii DSM 21758</name>
    <dbReference type="NCBI Taxonomy" id="1121302"/>
    <lineage>
        <taxon>Bacteria</taxon>
        <taxon>Bacillati</taxon>
        <taxon>Bacillota</taxon>
        <taxon>Clostridia</taxon>
        <taxon>Eubacteriales</taxon>
        <taxon>Clostridiaceae</taxon>
        <taxon>Clostridium</taxon>
    </lineage>
</organism>
<gene>
    <name evidence="2" type="ORF">SAMN02745163_01375</name>
</gene>
<protein>
    <submittedName>
        <fullName evidence="2">Peptidoglycan-binding (PGRP) domain of peptidoglycan hydrolases-containing protein</fullName>
    </submittedName>
</protein>
<evidence type="ECO:0000313" key="3">
    <source>
        <dbReference type="Proteomes" id="UP000184310"/>
    </source>
</evidence>
<dbReference type="InterPro" id="IPR036366">
    <property type="entry name" value="PGBDSf"/>
</dbReference>
<evidence type="ECO:0000259" key="1">
    <source>
        <dbReference type="Pfam" id="PF01471"/>
    </source>
</evidence>
<evidence type="ECO:0000313" key="2">
    <source>
        <dbReference type="EMBL" id="SHJ12965.1"/>
    </source>
</evidence>
<dbReference type="EMBL" id="FQZB01000006">
    <property type="protein sequence ID" value="SHJ12965.1"/>
    <property type="molecule type" value="Genomic_DNA"/>
</dbReference>
<accession>A0A1M6GSK9</accession>
<dbReference type="Gene3D" id="1.10.101.10">
    <property type="entry name" value="PGBD-like superfamily/PGBD"/>
    <property type="match status" value="4"/>
</dbReference>
<feature type="domain" description="Peptidoglycan binding-like" evidence="1">
    <location>
        <begin position="444"/>
        <end position="503"/>
    </location>
</feature>
<dbReference type="InterPro" id="IPR036365">
    <property type="entry name" value="PGBD-like_sf"/>
</dbReference>
<dbReference type="SUPFAM" id="SSF47090">
    <property type="entry name" value="PGBD-like"/>
    <property type="match status" value="4"/>
</dbReference>
<dbReference type="InterPro" id="IPR002477">
    <property type="entry name" value="Peptidoglycan-bd-like"/>
</dbReference>
<keyword evidence="2" id="KW-0378">Hydrolase</keyword>
<feature type="domain" description="Peptidoglycan binding-like" evidence="1">
    <location>
        <begin position="338"/>
        <end position="398"/>
    </location>
</feature>
<dbReference type="Pfam" id="PF01471">
    <property type="entry name" value="PG_binding_1"/>
    <property type="match status" value="4"/>
</dbReference>
<reference evidence="2 3" key="1">
    <citation type="submission" date="2016-11" db="EMBL/GenBank/DDBJ databases">
        <authorList>
            <person name="Jaros S."/>
            <person name="Januszkiewicz K."/>
            <person name="Wedrychowicz H."/>
        </authorList>
    </citation>
    <scope>NUCLEOTIDE SEQUENCE [LARGE SCALE GENOMIC DNA]</scope>
    <source>
        <strain evidence="2 3">DSM 21758</strain>
    </source>
</reference>
<proteinExistence type="predicted"/>
<dbReference type="OrthoDB" id="9811296at2"/>